<feature type="compositionally biased region" description="Low complexity" evidence="1">
    <location>
        <begin position="252"/>
        <end position="262"/>
    </location>
</feature>
<feature type="compositionally biased region" description="Basic and acidic residues" evidence="1">
    <location>
        <begin position="107"/>
        <end position="117"/>
    </location>
</feature>
<protein>
    <submittedName>
        <fullName evidence="2">Uncharacterized protein</fullName>
    </submittedName>
</protein>
<keyword evidence="3" id="KW-1185">Reference proteome</keyword>
<feature type="region of interest" description="Disordered" evidence="1">
    <location>
        <begin position="47"/>
        <end position="322"/>
    </location>
</feature>
<dbReference type="InterPro" id="IPR021641">
    <property type="entry name" value="DUF3245"/>
</dbReference>
<feature type="compositionally biased region" description="Basic residues" evidence="1">
    <location>
        <begin position="302"/>
        <end position="314"/>
    </location>
</feature>
<feature type="compositionally biased region" description="Basic residues" evidence="1">
    <location>
        <begin position="190"/>
        <end position="201"/>
    </location>
</feature>
<evidence type="ECO:0000313" key="2">
    <source>
        <dbReference type="EMBL" id="KAK7061892.1"/>
    </source>
</evidence>
<comment type="caution">
    <text evidence="2">The sequence shown here is derived from an EMBL/GenBank/DDBJ whole genome shotgun (WGS) entry which is preliminary data.</text>
</comment>
<gene>
    <name evidence="2" type="ORF">R3P38DRAFT_2832142</name>
</gene>
<name>A0AAW0EE10_9AGAR</name>
<accession>A0AAW0EE10</accession>
<sequence length="322" mass="35246">MEEDIDIETLQAQIDLSLAYTQNLVSSWVKPSNKPTKNSTRALIEAEIKDSMRRPPRLGVGAAVPETVASSSRDTERLKARLTGKGNNKRAREEDNEPGSSKQQQRQHSDAEEDSRGASHKKKARLDPFEARNKKKKDKEVVSKPSTPPPRLPVPKNVDKASAIETDVKPEEGGPRTTIPDSAFPLVSPSKRRKKKHKHKISLTESASQAGQSKDSLMDIDAPVNISTTSNLGNDRDSPLPTTEPIDISLITESSPTSPVSPTRDRKHSPLLKGPLLNLTGPPPSGSESDGEDDMEQNATSPKKKRRKRKKKKNSMGAKLGV</sequence>
<evidence type="ECO:0000256" key="1">
    <source>
        <dbReference type="SAM" id="MobiDB-lite"/>
    </source>
</evidence>
<dbReference type="Proteomes" id="UP001362999">
    <property type="component" value="Unassembled WGS sequence"/>
</dbReference>
<reference evidence="2 3" key="1">
    <citation type="journal article" date="2024" name="J Genomics">
        <title>Draft genome sequencing and assembly of Favolaschia claudopus CIRM-BRFM 2984 isolated from oak limbs.</title>
        <authorList>
            <person name="Navarro D."/>
            <person name="Drula E."/>
            <person name="Chaduli D."/>
            <person name="Cazenave R."/>
            <person name="Ahrendt S."/>
            <person name="Wang J."/>
            <person name="Lipzen A."/>
            <person name="Daum C."/>
            <person name="Barry K."/>
            <person name="Grigoriev I.V."/>
            <person name="Favel A."/>
            <person name="Rosso M.N."/>
            <person name="Martin F."/>
        </authorList>
    </citation>
    <scope>NUCLEOTIDE SEQUENCE [LARGE SCALE GENOMIC DNA]</scope>
    <source>
        <strain evidence="2 3">CIRM-BRFM 2984</strain>
    </source>
</reference>
<evidence type="ECO:0000313" key="3">
    <source>
        <dbReference type="Proteomes" id="UP001362999"/>
    </source>
</evidence>
<dbReference type="Pfam" id="PF11595">
    <property type="entry name" value="DUF3245"/>
    <property type="match status" value="1"/>
</dbReference>
<dbReference type="AlphaFoldDB" id="A0AAW0EE10"/>
<organism evidence="2 3">
    <name type="scientific">Favolaschia claudopus</name>
    <dbReference type="NCBI Taxonomy" id="2862362"/>
    <lineage>
        <taxon>Eukaryota</taxon>
        <taxon>Fungi</taxon>
        <taxon>Dikarya</taxon>
        <taxon>Basidiomycota</taxon>
        <taxon>Agaricomycotina</taxon>
        <taxon>Agaricomycetes</taxon>
        <taxon>Agaricomycetidae</taxon>
        <taxon>Agaricales</taxon>
        <taxon>Marasmiineae</taxon>
        <taxon>Mycenaceae</taxon>
        <taxon>Favolaschia</taxon>
    </lineage>
</organism>
<proteinExistence type="predicted"/>
<dbReference type="EMBL" id="JAWWNJ010000002">
    <property type="protein sequence ID" value="KAK7061892.1"/>
    <property type="molecule type" value="Genomic_DNA"/>
</dbReference>
<feature type="compositionally biased region" description="Polar residues" evidence="1">
    <location>
        <begin position="203"/>
        <end position="215"/>
    </location>
</feature>
<feature type="compositionally biased region" description="Basic and acidic residues" evidence="1">
    <location>
        <begin position="125"/>
        <end position="142"/>
    </location>
</feature>